<reference evidence="1 2" key="1">
    <citation type="submission" date="2017-07" db="EMBL/GenBank/DDBJ databases">
        <title>Virgibacillus sp. LM2416.</title>
        <authorList>
            <person name="Tak E.J."/>
            <person name="Bae J.-W."/>
        </authorList>
    </citation>
    <scope>NUCLEOTIDE SEQUENCE [LARGE SCALE GENOMIC DNA]</scope>
    <source>
        <strain evidence="1 2">LM2416</strain>
    </source>
</reference>
<dbReference type="Proteomes" id="UP000198312">
    <property type="component" value="Chromosome"/>
</dbReference>
<proteinExistence type="predicted"/>
<keyword evidence="2" id="KW-1185">Reference proteome</keyword>
<name>A0A220U7S6_9BACI</name>
<dbReference type="RefSeq" id="WP_089063435.1">
    <property type="nucleotide sequence ID" value="NZ_CP022315.1"/>
</dbReference>
<dbReference type="KEGG" id="vil:CFK37_19500"/>
<dbReference type="OrthoDB" id="2886156at2"/>
<dbReference type="AlphaFoldDB" id="A0A220U7S6"/>
<sequence>MDMRNFILHRDILSVEAKINESDYIFGVQWKAPEKPYDETWVLKSYANKLTGEKDLSQEKINGFLDAINAKWNWNVAQFKK</sequence>
<gene>
    <name evidence="1" type="ORF">CFK37_19500</name>
</gene>
<evidence type="ECO:0000313" key="2">
    <source>
        <dbReference type="Proteomes" id="UP000198312"/>
    </source>
</evidence>
<organism evidence="1 2">
    <name type="scientific">Virgibacillus phasianinus</name>
    <dbReference type="NCBI Taxonomy" id="2017483"/>
    <lineage>
        <taxon>Bacteria</taxon>
        <taxon>Bacillati</taxon>
        <taxon>Bacillota</taxon>
        <taxon>Bacilli</taxon>
        <taxon>Bacillales</taxon>
        <taxon>Bacillaceae</taxon>
        <taxon>Virgibacillus</taxon>
    </lineage>
</organism>
<accession>A0A220U7S6</accession>
<protein>
    <submittedName>
        <fullName evidence="1">Uncharacterized protein</fullName>
    </submittedName>
</protein>
<evidence type="ECO:0000313" key="1">
    <source>
        <dbReference type="EMBL" id="ASK64177.1"/>
    </source>
</evidence>
<dbReference type="EMBL" id="CP022315">
    <property type="protein sequence ID" value="ASK64177.1"/>
    <property type="molecule type" value="Genomic_DNA"/>
</dbReference>